<dbReference type="PRINTS" id="PR00237">
    <property type="entry name" value="GPCRRHODOPSN"/>
</dbReference>
<keyword evidence="14" id="KW-1185">Reference proteome</keyword>
<dbReference type="GO" id="GO:0032870">
    <property type="term" value="P:cellular response to hormone stimulus"/>
    <property type="evidence" value="ECO:0007669"/>
    <property type="project" value="TreeGrafter"/>
</dbReference>
<feature type="transmembrane region" description="Helical" evidence="10">
    <location>
        <begin position="165"/>
        <end position="187"/>
    </location>
</feature>
<evidence type="ECO:0000313" key="16">
    <source>
        <dbReference type="RefSeq" id="XP_032822666.1"/>
    </source>
</evidence>
<proteinExistence type="evidence at transcript level"/>
<evidence type="ECO:0000256" key="7">
    <source>
        <dbReference type="ARBA" id="ARBA00023170"/>
    </source>
</evidence>
<organism evidence="13">
    <name type="scientific">Petromyzon marinus</name>
    <name type="common">Sea lamprey</name>
    <dbReference type="NCBI Taxonomy" id="7757"/>
    <lineage>
        <taxon>Eukaryota</taxon>
        <taxon>Metazoa</taxon>
        <taxon>Chordata</taxon>
        <taxon>Craniata</taxon>
        <taxon>Vertebrata</taxon>
        <taxon>Cyclostomata</taxon>
        <taxon>Hyperoartia</taxon>
        <taxon>Petromyzontiformes</taxon>
        <taxon>Petromyzontidae</taxon>
        <taxon>Petromyzon</taxon>
    </lineage>
</organism>
<dbReference type="PANTHER" id="PTHR24241">
    <property type="entry name" value="NEUROPEPTIDE RECEPTOR-RELATED G-PROTEIN COUPLED RECEPTOR"/>
    <property type="match status" value="1"/>
</dbReference>
<reference evidence="13" key="1">
    <citation type="journal article" date="2016" name="Gen. Comp. Endocrinol.">
        <title>The emergence of the vasopressin and oxytocin hormone receptor gene family lineage: Clues from the characterization of vasotocin receptors in the sea lamprey (Petromyzon marinus).</title>
        <authorList>
            <person name="Mayasich S.A."/>
            <person name="Clarke B.L."/>
        </authorList>
    </citation>
    <scope>NUCLEOTIDE SEQUENCE</scope>
</reference>
<evidence type="ECO:0000256" key="5">
    <source>
        <dbReference type="ARBA" id="ARBA00023040"/>
    </source>
</evidence>
<dbReference type="Pfam" id="PF00001">
    <property type="entry name" value="7tm_1"/>
    <property type="match status" value="1"/>
</dbReference>
<dbReference type="GO" id="GO:0042277">
    <property type="term" value="F:peptide binding"/>
    <property type="evidence" value="ECO:0007669"/>
    <property type="project" value="TreeGrafter"/>
</dbReference>
<feature type="transmembrane region" description="Helical" evidence="10">
    <location>
        <begin position="53"/>
        <end position="75"/>
    </location>
</feature>
<gene>
    <name evidence="13" type="primary">V2b-R2</name>
    <name evidence="15 16" type="synonym">LOC116949433</name>
</gene>
<evidence type="ECO:0000256" key="8">
    <source>
        <dbReference type="ARBA" id="ARBA00023180"/>
    </source>
</evidence>
<feature type="transmembrane region" description="Helical" evidence="10">
    <location>
        <begin position="212"/>
        <end position="231"/>
    </location>
</feature>
<feature type="transmembrane region" description="Helical" evidence="10">
    <location>
        <begin position="124"/>
        <end position="145"/>
    </location>
</feature>
<evidence type="ECO:0000256" key="11">
    <source>
        <dbReference type="SAM" id="MobiDB-lite"/>
    </source>
</evidence>
<feature type="transmembrane region" description="Helical" evidence="10">
    <location>
        <begin position="324"/>
        <end position="345"/>
    </location>
</feature>
<dbReference type="PRINTS" id="PR00896">
    <property type="entry name" value="VASOPRESSINR"/>
</dbReference>
<keyword evidence="5 10" id="KW-0297">G-protein coupled receptor</keyword>
<evidence type="ECO:0000256" key="3">
    <source>
        <dbReference type="ARBA" id="ARBA00022692"/>
    </source>
</evidence>
<keyword evidence="4 10" id="KW-1133">Transmembrane helix</keyword>
<dbReference type="KEGG" id="pmrn:116949433"/>
<evidence type="ECO:0000259" key="12">
    <source>
        <dbReference type="PROSITE" id="PS50262"/>
    </source>
</evidence>
<evidence type="ECO:0000256" key="9">
    <source>
        <dbReference type="ARBA" id="ARBA00023224"/>
    </source>
</evidence>
<dbReference type="SMART" id="SM01381">
    <property type="entry name" value="7TM_GPCR_Srsx"/>
    <property type="match status" value="1"/>
</dbReference>
<name>A0A075DBG2_PETMA</name>
<evidence type="ECO:0000256" key="2">
    <source>
        <dbReference type="ARBA" id="ARBA00022475"/>
    </source>
</evidence>
<dbReference type="AlphaFoldDB" id="A0A075DBG2"/>
<evidence type="ECO:0000256" key="6">
    <source>
        <dbReference type="ARBA" id="ARBA00023136"/>
    </source>
</evidence>
<dbReference type="RefSeq" id="XP_032822665.1">
    <property type="nucleotide sequence ID" value="XM_032966774.1"/>
</dbReference>
<keyword evidence="3 10" id="KW-0812">Transmembrane</keyword>
<feature type="compositionally biased region" description="Polar residues" evidence="11">
    <location>
        <begin position="8"/>
        <end position="19"/>
    </location>
</feature>
<reference evidence="15 16" key="2">
    <citation type="submission" date="2025-04" db="UniProtKB">
        <authorList>
            <consortium name="RefSeq"/>
        </authorList>
    </citation>
    <scope>IDENTIFICATION</scope>
    <source>
        <tissue evidence="15 16">Sperm</tissue>
    </source>
</reference>
<feature type="domain" description="G-protein coupled receptors family 1 profile" evidence="12">
    <location>
        <begin position="66"/>
        <end position="342"/>
    </location>
</feature>
<accession>A0A075DBG2</accession>
<comment type="subcellular location">
    <subcellularLocation>
        <location evidence="1 10">Cell membrane</location>
        <topology evidence="1 10">Multi-pass membrane protein</topology>
    </subcellularLocation>
</comment>
<dbReference type="Gene3D" id="1.20.1070.10">
    <property type="entry name" value="Rhodopsin 7-helix transmembrane proteins"/>
    <property type="match status" value="1"/>
</dbReference>
<dbReference type="PROSITE" id="PS00237">
    <property type="entry name" value="G_PROTEIN_RECEP_F1_1"/>
    <property type="match status" value="1"/>
</dbReference>
<keyword evidence="6 10" id="KW-0472">Membrane</keyword>
<sequence>MSDDPFVGNSSDESASTLASGAWPSAAPNGTAAPHPPLARRPERDEALARAEVTVLGLIFVLATSGNATLLVSLWRRRKHASRMHAFLVHLSVADLVVAFFQVLPQLAWDVTDAFQASNGVCKVVKYLQVVGMFASAYMIVAMTVDRFQAVCYPMVTFKKKRSRWNGLVCAAWATSLALSTPQIFIFSLSEYEKGIFDCTATFAAHWGAKAYVTWVTLAVFVLPTLAVVICQAQICRIIRLNLYVKTHQGPDEEETIGGDERRAGGQLMPSRASSVTGISRAMINTVRMTLVIVLVYVACWAPWFTVQLWSAWDSKAPKEGPTFVIIMLLGNLNSCTNPWIYLWFAGGLPPGGCRGLVPHARPPAPDFNVDESVMSTATFREDRDDSLRGGDTPTPPFACLPPSQAQAASSLHAVSCLP</sequence>
<dbReference type="GO" id="GO:0045907">
    <property type="term" value="P:positive regulation of vasoconstriction"/>
    <property type="evidence" value="ECO:0007669"/>
    <property type="project" value="TreeGrafter"/>
</dbReference>
<dbReference type="GO" id="GO:0001992">
    <property type="term" value="P:regulation of systemic arterial blood pressure by vasopressin"/>
    <property type="evidence" value="ECO:0007669"/>
    <property type="project" value="TreeGrafter"/>
</dbReference>
<dbReference type="InterPro" id="IPR000276">
    <property type="entry name" value="GPCR_Rhodpsn"/>
</dbReference>
<feature type="transmembrane region" description="Helical" evidence="10">
    <location>
        <begin position="87"/>
        <end position="104"/>
    </location>
</feature>
<evidence type="ECO:0000256" key="10">
    <source>
        <dbReference type="RuleBase" id="RU046427"/>
    </source>
</evidence>
<dbReference type="Proteomes" id="UP001318040">
    <property type="component" value="Chromosome 36"/>
</dbReference>
<dbReference type="RefSeq" id="XP_032822666.1">
    <property type="nucleotide sequence ID" value="XM_032966775.1"/>
</dbReference>
<feature type="transmembrane region" description="Helical" evidence="10">
    <location>
        <begin position="282"/>
        <end position="304"/>
    </location>
</feature>
<evidence type="ECO:0000313" key="14">
    <source>
        <dbReference type="Proteomes" id="UP001318040"/>
    </source>
</evidence>
<evidence type="ECO:0000313" key="15">
    <source>
        <dbReference type="RefSeq" id="XP_032822665.1"/>
    </source>
</evidence>
<keyword evidence="7 10" id="KW-0675">Receptor</keyword>
<dbReference type="PANTHER" id="PTHR24241:SF20">
    <property type="entry name" value="VASOPRESSIN V2 RECEPTOR"/>
    <property type="match status" value="1"/>
</dbReference>
<dbReference type="OrthoDB" id="5987909at2759"/>
<evidence type="ECO:0000256" key="1">
    <source>
        <dbReference type="ARBA" id="ARBA00004651"/>
    </source>
</evidence>
<protein>
    <submittedName>
        <fullName evidence="15 16">Oxytocin receptor-like</fullName>
    </submittedName>
    <submittedName>
        <fullName evidence="13">Vasotocin V2b hormone receptor 2</fullName>
    </submittedName>
</protein>
<comment type="similarity">
    <text evidence="10">Belongs to the G-protein coupled receptor 1 family. Vasopressin/oxytocin receptor subfamily.</text>
</comment>
<keyword evidence="2" id="KW-1003">Cell membrane</keyword>
<dbReference type="GO" id="GO:0005000">
    <property type="term" value="F:vasopressin receptor activity"/>
    <property type="evidence" value="ECO:0007669"/>
    <property type="project" value="InterPro"/>
</dbReference>
<evidence type="ECO:0000256" key="4">
    <source>
        <dbReference type="ARBA" id="ARBA00022989"/>
    </source>
</evidence>
<feature type="region of interest" description="Disordered" evidence="11">
    <location>
        <begin position="1"/>
        <end position="41"/>
    </location>
</feature>
<dbReference type="SUPFAM" id="SSF81321">
    <property type="entry name" value="Family A G protein-coupled receptor-like"/>
    <property type="match status" value="1"/>
</dbReference>
<keyword evidence="9 10" id="KW-0807">Transducer</keyword>
<keyword evidence="8 10" id="KW-0325">Glycoprotein</keyword>
<dbReference type="PROSITE" id="PS50262">
    <property type="entry name" value="G_PROTEIN_RECEP_F1_2"/>
    <property type="match status" value="1"/>
</dbReference>
<dbReference type="InterPro" id="IPR017452">
    <property type="entry name" value="GPCR_Rhodpsn_7TM"/>
</dbReference>
<evidence type="ECO:0000313" key="13">
    <source>
        <dbReference type="EMBL" id="AHI15745.1"/>
    </source>
</evidence>
<dbReference type="EMBL" id="KF031008">
    <property type="protein sequence ID" value="AHI15745.1"/>
    <property type="molecule type" value="mRNA"/>
</dbReference>
<dbReference type="InterPro" id="IPR001817">
    <property type="entry name" value="Vasoprsn_rcpt"/>
</dbReference>
<dbReference type="GO" id="GO:0005886">
    <property type="term" value="C:plasma membrane"/>
    <property type="evidence" value="ECO:0007669"/>
    <property type="project" value="UniProtKB-SubCell"/>
</dbReference>